<feature type="non-terminal residue" evidence="1">
    <location>
        <position position="1"/>
    </location>
</feature>
<gene>
    <name evidence="1" type="ORF">GMARGA_LOCUS38521</name>
</gene>
<organism evidence="1 2">
    <name type="scientific">Gigaspora margarita</name>
    <dbReference type="NCBI Taxonomy" id="4874"/>
    <lineage>
        <taxon>Eukaryota</taxon>
        <taxon>Fungi</taxon>
        <taxon>Fungi incertae sedis</taxon>
        <taxon>Mucoromycota</taxon>
        <taxon>Glomeromycotina</taxon>
        <taxon>Glomeromycetes</taxon>
        <taxon>Diversisporales</taxon>
        <taxon>Gigasporaceae</taxon>
        <taxon>Gigaspora</taxon>
    </lineage>
</organism>
<sequence>KAIMNNTINTIEDMNLLSDESDFNTNLLNNEPEIVPVKNNESEIGLVENDESEIDLVENDESEIELVKNDFEYNDENTDESSGWSSDENISLIGPPELYAKKLFSSWTIVNRSIKVFAYHNSFSVQKYRSEKLNGKCIRCTYLCQHSSVYKPVKNKTPEKQRNKSSACHSLKVSLFENKHENHTLDPINRQFAPQFRRLTQKIFKNIKFYTQEDHLGATNQHLLYNAIQQFCNENDPNLNDAARLLEYLLDQKHNNIDLYV</sequence>
<dbReference type="EMBL" id="CAJVQB010086467">
    <property type="protein sequence ID" value="CAG8847157.1"/>
    <property type="molecule type" value="Genomic_DNA"/>
</dbReference>
<evidence type="ECO:0000313" key="2">
    <source>
        <dbReference type="Proteomes" id="UP000789901"/>
    </source>
</evidence>
<protein>
    <submittedName>
        <fullName evidence="1">17238_t:CDS:1</fullName>
    </submittedName>
</protein>
<evidence type="ECO:0000313" key="1">
    <source>
        <dbReference type="EMBL" id="CAG8847157.1"/>
    </source>
</evidence>
<comment type="caution">
    <text evidence="1">The sequence shown here is derived from an EMBL/GenBank/DDBJ whole genome shotgun (WGS) entry which is preliminary data.</text>
</comment>
<keyword evidence="2" id="KW-1185">Reference proteome</keyword>
<proteinExistence type="predicted"/>
<feature type="non-terminal residue" evidence="1">
    <location>
        <position position="261"/>
    </location>
</feature>
<dbReference type="Proteomes" id="UP000789901">
    <property type="component" value="Unassembled WGS sequence"/>
</dbReference>
<accession>A0ABN7X4I3</accession>
<name>A0ABN7X4I3_GIGMA</name>
<reference evidence="1 2" key="1">
    <citation type="submission" date="2021-06" db="EMBL/GenBank/DDBJ databases">
        <authorList>
            <person name="Kallberg Y."/>
            <person name="Tangrot J."/>
            <person name="Rosling A."/>
        </authorList>
    </citation>
    <scope>NUCLEOTIDE SEQUENCE [LARGE SCALE GENOMIC DNA]</scope>
    <source>
        <strain evidence="1 2">120-4 pot B 10/14</strain>
    </source>
</reference>